<dbReference type="PRINTS" id="PR00758">
    <property type="entry name" value="ARSENICPUMP"/>
</dbReference>
<feature type="domain" description="Citrate transporter-like" evidence="9">
    <location>
        <begin position="40"/>
        <end position="408"/>
    </location>
</feature>
<evidence type="ECO:0000259" key="9">
    <source>
        <dbReference type="Pfam" id="PF03600"/>
    </source>
</evidence>
<dbReference type="PANTHER" id="PTHR43302">
    <property type="entry name" value="TRANSPORTER ARSB-RELATED"/>
    <property type="match status" value="1"/>
</dbReference>
<keyword evidence="4" id="KW-1003">Cell membrane</keyword>
<proteinExistence type="inferred from homology"/>
<keyword evidence="6 8" id="KW-1133">Transmembrane helix</keyword>
<feature type="transmembrane region" description="Helical" evidence="8">
    <location>
        <begin position="244"/>
        <end position="265"/>
    </location>
</feature>
<evidence type="ECO:0000256" key="7">
    <source>
        <dbReference type="ARBA" id="ARBA00023136"/>
    </source>
</evidence>
<feature type="transmembrane region" description="Helical" evidence="8">
    <location>
        <begin position="38"/>
        <end position="57"/>
    </location>
</feature>
<feature type="transmembrane region" description="Helical" evidence="8">
    <location>
        <begin position="77"/>
        <end position="105"/>
    </location>
</feature>
<dbReference type="AlphaFoldDB" id="A0A9W8AFE8"/>
<dbReference type="GO" id="GO:0005886">
    <property type="term" value="C:plasma membrane"/>
    <property type="evidence" value="ECO:0007669"/>
    <property type="project" value="UniProtKB-SubCell"/>
</dbReference>
<dbReference type="InterPro" id="IPR000802">
    <property type="entry name" value="Arsenical_pump_ArsB"/>
</dbReference>
<dbReference type="InterPro" id="IPR004680">
    <property type="entry name" value="Cit_transptr-like_dom"/>
</dbReference>
<comment type="subcellular location">
    <subcellularLocation>
        <location evidence="1">Cell membrane</location>
        <topology evidence="1">Multi-pass membrane protein</topology>
    </subcellularLocation>
</comment>
<comment type="similarity">
    <text evidence="2">Belongs to the CitM (TC 2.A.11) transporter family.</text>
</comment>
<keyword evidence="7 8" id="KW-0472">Membrane</keyword>
<feature type="transmembrane region" description="Helical" evidence="8">
    <location>
        <begin position="379"/>
        <end position="401"/>
    </location>
</feature>
<feature type="transmembrane region" description="Helical" evidence="8">
    <location>
        <begin position="196"/>
        <end position="217"/>
    </location>
</feature>
<keyword evidence="11" id="KW-1185">Reference proteome</keyword>
<feature type="transmembrane region" description="Helical" evidence="8">
    <location>
        <begin position="339"/>
        <end position="359"/>
    </location>
</feature>
<evidence type="ECO:0000256" key="4">
    <source>
        <dbReference type="ARBA" id="ARBA00022475"/>
    </source>
</evidence>
<dbReference type="Proteomes" id="UP001150569">
    <property type="component" value="Unassembled WGS sequence"/>
</dbReference>
<feature type="transmembrane region" description="Helical" evidence="8">
    <location>
        <begin position="465"/>
        <end position="487"/>
    </location>
</feature>
<name>A0A9W8AFE8_9FUNG</name>
<sequence>MDPLTFRSWILLALVVLMAVFINAPLRVKVTRRLRIPLNLVTVPPAALVVGLATTSVTWADVGHGIVGSHGVQPYSILVLLLVLAWLCTALDLTGGLSMVALAVAQRAAGSRGGGRRFFGVTYALGFVFTVLTNNDVAALTLTPMTAYFTQAMQVTPYPFLLAEFLATNIASIVFFMGNVNNIIVAEAAGMNFATYAAWMVLPAVGSFVVTGIVLFIQYRRQIPTQGDLPDVDPRAALRQPRAAGVHTTLLVGLTVALAVSSFYAIPVWLISLPFGAAAALATLLGDLWPYVRHPPPRKREADVASATTRGNPAARFQRRLARYLPVTADILARLPYSIFPFTFCMFVFVQAFTTHGWTPRLAWLLTQLCPDPTAAAFSVGYLSALASVVFNNIPAALFFVNAISSPEFHADRTTRRAAYLAVAIGADLGAHLTIPASLAGLLWSSLAEAKGIHFGSLRFIRSCAWSFPLTVASACGILAAEVAVMARR</sequence>
<evidence type="ECO:0000313" key="11">
    <source>
        <dbReference type="Proteomes" id="UP001150569"/>
    </source>
</evidence>
<organism evidence="10 11">
    <name type="scientific">Tieghemiomyces parasiticus</name>
    <dbReference type="NCBI Taxonomy" id="78921"/>
    <lineage>
        <taxon>Eukaryota</taxon>
        <taxon>Fungi</taxon>
        <taxon>Fungi incertae sedis</taxon>
        <taxon>Zoopagomycota</taxon>
        <taxon>Kickxellomycotina</taxon>
        <taxon>Dimargaritomycetes</taxon>
        <taxon>Dimargaritales</taxon>
        <taxon>Dimargaritaceae</taxon>
        <taxon>Tieghemiomyces</taxon>
    </lineage>
</organism>
<comment type="caution">
    <text evidence="10">The sequence shown here is derived from an EMBL/GenBank/DDBJ whole genome shotgun (WGS) entry which is preliminary data.</text>
</comment>
<feature type="transmembrane region" description="Helical" evidence="8">
    <location>
        <begin position="271"/>
        <end position="292"/>
    </location>
</feature>
<evidence type="ECO:0000256" key="1">
    <source>
        <dbReference type="ARBA" id="ARBA00004651"/>
    </source>
</evidence>
<dbReference type="PANTHER" id="PTHR43302:SF5">
    <property type="entry name" value="TRANSPORTER ARSB-RELATED"/>
    <property type="match status" value="1"/>
</dbReference>
<dbReference type="EMBL" id="JANBPT010000075">
    <property type="protein sequence ID" value="KAJ1928367.1"/>
    <property type="molecule type" value="Genomic_DNA"/>
</dbReference>
<gene>
    <name evidence="10" type="ORF">IWQ60_002089</name>
</gene>
<dbReference type="OrthoDB" id="442352at2759"/>
<protein>
    <recommendedName>
        <fullName evidence="9">Citrate transporter-like domain-containing protein</fullName>
    </recommendedName>
</protein>
<feature type="transmembrane region" description="Helical" evidence="8">
    <location>
        <begin position="6"/>
        <end position="26"/>
    </location>
</feature>
<reference evidence="10" key="1">
    <citation type="submission" date="2022-07" db="EMBL/GenBank/DDBJ databases">
        <title>Phylogenomic reconstructions and comparative analyses of Kickxellomycotina fungi.</title>
        <authorList>
            <person name="Reynolds N.K."/>
            <person name="Stajich J.E."/>
            <person name="Barry K."/>
            <person name="Grigoriev I.V."/>
            <person name="Crous P."/>
            <person name="Smith M.E."/>
        </authorList>
    </citation>
    <scope>NUCLEOTIDE SEQUENCE</scope>
    <source>
        <strain evidence="10">RSA 861</strain>
    </source>
</reference>
<evidence type="ECO:0000256" key="2">
    <source>
        <dbReference type="ARBA" id="ARBA00009843"/>
    </source>
</evidence>
<keyword evidence="3" id="KW-0813">Transport</keyword>
<dbReference type="Pfam" id="PF03600">
    <property type="entry name" value="CitMHS"/>
    <property type="match status" value="1"/>
</dbReference>
<feature type="transmembrane region" description="Helical" evidence="8">
    <location>
        <begin position="421"/>
        <end position="445"/>
    </location>
</feature>
<evidence type="ECO:0000256" key="8">
    <source>
        <dbReference type="SAM" id="Phobius"/>
    </source>
</evidence>
<dbReference type="GO" id="GO:0015105">
    <property type="term" value="F:arsenite transmembrane transporter activity"/>
    <property type="evidence" value="ECO:0007669"/>
    <property type="project" value="InterPro"/>
</dbReference>
<evidence type="ECO:0000256" key="5">
    <source>
        <dbReference type="ARBA" id="ARBA00022692"/>
    </source>
</evidence>
<evidence type="ECO:0000256" key="6">
    <source>
        <dbReference type="ARBA" id="ARBA00022989"/>
    </source>
</evidence>
<evidence type="ECO:0000313" key="10">
    <source>
        <dbReference type="EMBL" id="KAJ1928367.1"/>
    </source>
</evidence>
<keyword evidence="5 8" id="KW-0812">Transmembrane</keyword>
<evidence type="ECO:0000256" key="3">
    <source>
        <dbReference type="ARBA" id="ARBA00022448"/>
    </source>
</evidence>
<accession>A0A9W8AFE8</accession>